<evidence type="ECO:0000313" key="2">
    <source>
        <dbReference type="EMBL" id="MFD1234127.1"/>
    </source>
</evidence>
<feature type="transmembrane region" description="Helical" evidence="1">
    <location>
        <begin position="178"/>
        <end position="202"/>
    </location>
</feature>
<keyword evidence="1" id="KW-0472">Membrane</keyword>
<feature type="transmembrane region" description="Helical" evidence="1">
    <location>
        <begin position="154"/>
        <end position="172"/>
    </location>
</feature>
<dbReference type="Proteomes" id="UP001597182">
    <property type="component" value="Unassembled WGS sequence"/>
</dbReference>
<organism evidence="2 3">
    <name type="scientific">Pseudonocardia benzenivorans</name>
    <dbReference type="NCBI Taxonomy" id="228005"/>
    <lineage>
        <taxon>Bacteria</taxon>
        <taxon>Bacillati</taxon>
        <taxon>Actinomycetota</taxon>
        <taxon>Actinomycetes</taxon>
        <taxon>Pseudonocardiales</taxon>
        <taxon>Pseudonocardiaceae</taxon>
        <taxon>Pseudonocardia</taxon>
    </lineage>
</organism>
<accession>A0ABW3VG27</accession>
<dbReference type="RefSeq" id="WP_103384662.1">
    <property type="nucleotide sequence ID" value="NZ_BAABKS010000012.1"/>
</dbReference>
<comment type="caution">
    <text evidence="2">The sequence shown here is derived from an EMBL/GenBank/DDBJ whole genome shotgun (WGS) entry which is preliminary data.</text>
</comment>
<feature type="transmembrane region" description="Helical" evidence="1">
    <location>
        <begin position="77"/>
        <end position="97"/>
    </location>
</feature>
<evidence type="ECO:0000256" key="1">
    <source>
        <dbReference type="SAM" id="Phobius"/>
    </source>
</evidence>
<reference evidence="3" key="1">
    <citation type="journal article" date="2019" name="Int. J. Syst. Evol. Microbiol.">
        <title>The Global Catalogue of Microorganisms (GCM) 10K type strain sequencing project: providing services to taxonomists for standard genome sequencing and annotation.</title>
        <authorList>
            <consortium name="The Broad Institute Genomics Platform"/>
            <consortium name="The Broad Institute Genome Sequencing Center for Infectious Disease"/>
            <person name="Wu L."/>
            <person name="Ma J."/>
        </authorList>
    </citation>
    <scope>NUCLEOTIDE SEQUENCE [LARGE SCALE GENOMIC DNA]</scope>
    <source>
        <strain evidence="3">CCUG 49018</strain>
    </source>
</reference>
<keyword evidence="3" id="KW-1185">Reference proteome</keyword>
<feature type="transmembrane region" description="Helical" evidence="1">
    <location>
        <begin position="45"/>
        <end position="65"/>
    </location>
</feature>
<name>A0ABW3VG27_9PSEU</name>
<evidence type="ECO:0000313" key="3">
    <source>
        <dbReference type="Proteomes" id="UP001597182"/>
    </source>
</evidence>
<proteinExistence type="predicted"/>
<feature type="transmembrane region" description="Helical" evidence="1">
    <location>
        <begin position="109"/>
        <end position="133"/>
    </location>
</feature>
<sequence>MTAPRTPVEPTLREILGGRHGAVDATLPVVAFVVGWLVAQALGSTSAVAVGGAAAVVVAGVVATYRLARGHRPRSVLLGLLPVAVAVAVAVATGRAVDFFLVQIVSNAGSALAFAVSIVIRWPLLGVVVGLVLGQKTRWRRDPDLLRAYGRASWVWVGQYLVRLAVFLPLYAADQVVALGIARVALTWPLVAACVALSWVVVKRSLPADHPGLLHPVAPGTPVRPNDHGES</sequence>
<dbReference type="Pfam" id="PF11361">
    <property type="entry name" value="DUF3159"/>
    <property type="match status" value="1"/>
</dbReference>
<keyword evidence="1" id="KW-0812">Transmembrane</keyword>
<keyword evidence="1" id="KW-1133">Transmembrane helix</keyword>
<feature type="transmembrane region" description="Helical" evidence="1">
    <location>
        <begin position="21"/>
        <end position="39"/>
    </location>
</feature>
<protein>
    <submittedName>
        <fullName evidence="2">DUF3159 domain-containing protein</fullName>
    </submittedName>
</protein>
<dbReference type="InterPro" id="IPR016566">
    <property type="entry name" value="UCP010219"/>
</dbReference>
<dbReference type="EMBL" id="JBHTMB010000110">
    <property type="protein sequence ID" value="MFD1234127.1"/>
    <property type="molecule type" value="Genomic_DNA"/>
</dbReference>
<gene>
    <name evidence="2" type="ORF">ACFQ34_12625</name>
</gene>